<reference evidence="1 2" key="1">
    <citation type="submission" date="2024-01" db="EMBL/GenBank/DDBJ databases">
        <title>Unpublished Manusciprt.</title>
        <authorList>
            <person name="Duman M."/>
            <person name="Valdes E.G."/>
            <person name="Ajmi N."/>
            <person name="Altun S."/>
            <person name="Saticioglu I.B."/>
        </authorList>
    </citation>
    <scope>NUCLEOTIDE SEQUENCE [LARGE SCALE GENOMIC DNA]</scope>
    <source>
        <strain evidence="1 2">148P</strain>
    </source>
</reference>
<organism evidence="1 2">
    <name type="scientific">Pseudomonas ulcerans</name>
    <dbReference type="NCBI Taxonomy" id="3115852"/>
    <lineage>
        <taxon>Bacteria</taxon>
        <taxon>Pseudomonadati</taxon>
        <taxon>Pseudomonadota</taxon>
        <taxon>Gammaproteobacteria</taxon>
        <taxon>Pseudomonadales</taxon>
        <taxon>Pseudomonadaceae</taxon>
        <taxon>Pseudomonas</taxon>
    </lineage>
</organism>
<dbReference type="CDD" id="cd17511">
    <property type="entry name" value="YbjN_AmyR-like"/>
    <property type="match status" value="1"/>
</dbReference>
<proteinExistence type="predicted"/>
<name>A0ABU7HL58_9PSED</name>
<protein>
    <submittedName>
        <fullName evidence="1">YbjN domain-containing protein</fullName>
    </submittedName>
</protein>
<comment type="caution">
    <text evidence="1">The sequence shown here is derived from an EMBL/GenBank/DDBJ whole genome shotgun (WGS) entry which is preliminary data.</text>
</comment>
<dbReference type="Pfam" id="PF10722">
    <property type="entry name" value="YbjN"/>
    <property type="match status" value="1"/>
</dbReference>
<sequence length="151" mass="17134">MSETALIEQVTPEQLIEVLQEAGYRVERSEQNGAVQLLSASQGIGYALRLGNPTGTPGHYFDYSFSCALRLQGDLPAGLAEQWNASRRFCRLWQQGEFLLLEMDCAVTGGVTRQFLRHSCELWDRLLQEFVAYLRDYSRQAAERRDVAQEA</sequence>
<keyword evidence="2" id="KW-1185">Reference proteome</keyword>
<evidence type="ECO:0000313" key="2">
    <source>
        <dbReference type="Proteomes" id="UP001335100"/>
    </source>
</evidence>
<dbReference type="Proteomes" id="UP001335100">
    <property type="component" value="Unassembled WGS sequence"/>
</dbReference>
<gene>
    <name evidence="1" type="ORF">V0R50_03455</name>
</gene>
<dbReference type="EMBL" id="JAZDQJ010000002">
    <property type="protein sequence ID" value="MEE1932268.1"/>
    <property type="molecule type" value="Genomic_DNA"/>
</dbReference>
<dbReference type="RefSeq" id="WP_330073220.1">
    <property type="nucleotide sequence ID" value="NZ_JAZDQJ010000002.1"/>
</dbReference>
<accession>A0ABU7HL58</accession>
<evidence type="ECO:0000313" key="1">
    <source>
        <dbReference type="EMBL" id="MEE1932268.1"/>
    </source>
</evidence>
<dbReference type="InterPro" id="IPR019660">
    <property type="entry name" value="Put_sensory_transdc_reg_YbjN"/>
</dbReference>